<feature type="chain" id="PRO_5023129522" evidence="2">
    <location>
        <begin position="16"/>
        <end position="274"/>
    </location>
</feature>
<evidence type="ECO:0000256" key="2">
    <source>
        <dbReference type="SAM" id="SignalP"/>
    </source>
</evidence>
<gene>
    <name evidence="3" type="ORF">D4764_0294150</name>
</gene>
<name>A0A5C6ME77_9TELE</name>
<sequence>VILWVSCLLARDTLLWLFFSDKPSAIDPLMPSLCILDTSVPQDRQQCILKASKEVWDQSKPRQPTDDSGLRCLKIACDEAKRRCRLVTQNPSEVQWMGQLILTFGKYRGKSFQWLVKNNVGNIKYIVDRHVKEKQQPERGPINDEWVKDYLQFFPQVSCHLEMCVDRAIYGQGEICSREKAKRPGKQSRPASAHKSVRRTAPSPTAISPSEPHIEDKHGKMKWRKVLKDDRMWFQTYCPNSKKSSSPGLEGQTFDTFADFQRAVDILLGPHFQV</sequence>
<dbReference type="Proteomes" id="UP000324091">
    <property type="component" value="Unassembled WGS sequence"/>
</dbReference>
<keyword evidence="2" id="KW-0732">Signal</keyword>
<protein>
    <submittedName>
        <fullName evidence="3">Uncharacterized protein</fullName>
    </submittedName>
</protein>
<evidence type="ECO:0000313" key="4">
    <source>
        <dbReference type="Proteomes" id="UP000324091"/>
    </source>
</evidence>
<feature type="non-terminal residue" evidence="3">
    <location>
        <position position="1"/>
    </location>
</feature>
<dbReference type="AlphaFoldDB" id="A0A5C6ME77"/>
<proteinExistence type="predicted"/>
<keyword evidence="4" id="KW-1185">Reference proteome</keyword>
<reference evidence="3 4" key="1">
    <citation type="submission" date="2019-04" db="EMBL/GenBank/DDBJ databases">
        <title>Chromosome genome assembly for Takifugu flavidus.</title>
        <authorList>
            <person name="Xiao S."/>
        </authorList>
    </citation>
    <scope>NUCLEOTIDE SEQUENCE [LARGE SCALE GENOMIC DNA]</scope>
    <source>
        <strain evidence="3">HTHZ2018</strain>
        <tissue evidence="3">Muscle</tissue>
    </source>
</reference>
<comment type="caution">
    <text evidence="3">The sequence shown here is derived from an EMBL/GenBank/DDBJ whole genome shotgun (WGS) entry which is preliminary data.</text>
</comment>
<evidence type="ECO:0000256" key="1">
    <source>
        <dbReference type="SAM" id="MobiDB-lite"/>
    </source>
</evidence>
<evidence type="ECO:0000313" key="3">
    <source>
        <dbReference type="EMBL" id="TWW53486.1"/>
    </source>
</evidence>
<dbReference type="EMBL" id="RHFK02000675">
    <property type="protein sequence ID" value="TWW53486.1"/>
    <property type="molecule type" value="Genomic_DNA"/>
</dbReference>
<feature type="region of interest" description="Disordered" evidence="1">
    <location>
        <begin position="179"/>
        <end position="220"/>
    </location>
</feature>
<feature type="signal peptide" evidence="2">
    <location>
        <begin position="1"/>
        <end position="15"/>
    </location>
</feature>
<organism evidence="3 4">
    <name type="scientific">Takifugu flavidus</name>
    <name type="common">sansaifugu</name>
    <dbReference type="NCBI Taxonomy" id="433684"/>
    <lineage>
        <taxon>Eukaryota</taxon>
        <taxon>Metazoa</taxon>
        <taxon>Chordata</taxon>
        <taxon>Craniata</taxon>
        <taxon>Vertebrata</taxon>
        <taxon>Euteleostomi</taxon>
        <taxon>Actinopterygii</taxon>
        <taxon>Neopterygii</taxon>
        <taxon>Teleostei</taxon>
        <taxon>Neoteleostei</taxon>
        <taxon>Acanthomorphata</taxon>
        <taxon>Eupercaria</taxon>
        <taxon>Tetraodontiformes</taxon>
        <taxon>Tetradontoidea</taxon>
        <taxon>Tetraodontidae</taxon>
        <taxon>Takifugu</taxon>
    </lineage>
</organism>
<accession>A0A5C6ME77</accession>